<dbReference type="AlphaFoldDB" id="A0A376CKD0"/>
<organism evidence="3 4">
    <name type="scientific">Corynebacterium pilosum</name>
    <dbReference type="NCBI Taxonomy" id="35756"/>
    <lineage>
        <taxon>Bacteria</taxon>
        <taxon>Bacillati</taxon>
        <taxon>Actinomycetota</taxon>
        <taxon>Actinomycetes</taxon>
        <taxon>Mycobacteriales</taxon>
        <taxon>Corynebacteriaceae</taxon>
        <taxon>Corynebacterium</taxon>
    </lineage>
</organism>
<feature type="transmembrane region" description="Helical" evidence="2">
    <location>
        <begin position="117"/>
        <end position="135"/>
    </location>
</feature>
<feature type="transmembrane region" description="Helical" evidence="2">
    <location>
        <begin position="83"/>
        <end position="105"/>
    </location>
</feature>
<dbReference type="STRING" id="35756.GCA_001044155_00682"/>
<evidence type="ECO:0000313" key="3">
    <source>
        <dbReference type="EMBL" id="STC68946.1"/>
    </source>
</evidence>
<keyword evidence="2" id="KW-0812">Transmembrane</keyword>
<dbReference type="RefSeq" id="WP_018582268.1">
    <property type="nucleotide sequence ID" value="NZ_LDYD01000003.1"/>
</dbReference>
<name>A0A376CKD0_9CORY</name>
<accession>A0A376CKD0</accession>
<feature type="transmembrane region" description="Helical" evidence="2">
    <location>
        <begin position="207"/>
        <end position="228"/>
    </location>
</feature>
<proteinExistence type="predicted"/>
<dbReference type="Proteomes" id="UP000254467">
    <property type="component" value="Unassembled WGS sequence"/>
</dbReference>
<evidence type="ECO:0000256" key="2">
    <source>
        <dbReference type="SAM" id="Phobius"/>
    </source>
</evidence>
<feature type="transmembrane region" description="Helical" evidence="2">
    <location>
        <begin position="53"/>
        <end position="77"/>
    </location>
</feature>
<sequence>MTDHSREPQREPHSTTRAYDVETKAHPDDHSAQEAFIGTSDPRVAKGNVSWGAIFAGVVTFLSIMILLGVGAGAMGLQDSSGTAVGIFTLIGLVIAFLAAGYVAGALGVRGGLFHGFATWATSLIAAVVLVGWLGTSLIGTAGNIVGTAAETGAQATTVDPQQAQDAANTAANNVDPNQVQDSAQQAADNAQQTLNEAAPAIAEGGWWTFGGLLLGAVLASLAGVAGARSVINKKTHEVVTTQR</sequence>
<evidence type="ECO:0000256" key="1">
    <source>
        <dbReference type="SAM" id="MobiDB-lite"/>
    </source>
</evidence>
<keyword evidence="2" id="KW-1133">Transmembrane helix</keyword>
<keyword evidence="4" id="KW-1185">Reference proteome</keyword>
<keyword evidence="2" id="KW-0472">Membrane</keyword>
<protein>
    <submittedName>
        <fullName evidence="3">Uncharacterized protein</fullName>
    </submittedName>
</protein>
<reference evidence="3 4" key="1">
    <citation type="submission" date="2018-06" db="EMBL/GenBank/DDBJ databases">
        <authorList>
            <consortium name="Pathogen Informatics"/>
            <person name="Doyle S."/>
        </authorList>
    </citation>
    <scope>NUCLEOTIDE SEQUENCE [LARGE SCALE GENOMIC DNA]</scope>
    <source>
        <strain evidence="3 4">NCTC11862</strain>
    </source>
</reference>
<gene>
    <name evidence="3" type="ORF">NCTC11862_00722</name>
</gene>
<evidence type="ECO:0000313" key="4">
    <source>
        <dbReference type="Proteomes" id="UP000254467"/>
    </source>
</evidence>
<dbReference type="EMBL" id="UFXQ01000001">
    <property type="protein sequence ID" value="STC68946.1"/>
    <property type="molecule type" value="Genomic_DNA"/>
</dbReference>
<feature type="region of interest" description="Disordered" evidence="1">
    <location>
        <begin position="1"/>
        <end position="26"/>
    </location>
</feature>